<dbReference type="Proteomes" id="UP000664617">
    <property type="component" value="Unassembled WGS sequence"/>
</dbReference>
<feature type="transmembrane region" description="Helical" evidence="7">
    <location>
        <begin position="265"/>
        <end position="286"/>
    </location>
</feature>
<evidence type="ECO:0000256" key="5">
    <source>
        <dbReference type="ARBA" id="ARBA00023136"/>
    </source>
</evidence>
<protein>
    <submittedName>
        <fullName evidence="9">MFS transporter</fullName>
    </submittedName>
</protein>
<evidence type="ECO:0000259" key="8">
    <source>
        <dbReference type="PROSITE" id="PS50850"/>
    </source>
</evidence>
<keyword evidence="5 7" id="KW-0472">Membrane</keyword>
<accession>A0ABS3IAF1</accession>
<evidence type="ECO:0000313" key="9">
    <source>
        <dbReference type="EMBL" id="MBO0609938.1"/>
    </source>
</evidence>
<feature type="transmembrane region" description="Helical" evidence="7">
    <location>
        <begin position="73"/>
        <end position="94"/>
    </location>
</feature>
<proteinExistence type="predicted"/>
<feature type="transmembrane region" description="Helical" evidence="7">
    <location>
        <begin position="158"/>
        <end position="177"/>
    </location>
</feature>
<evidence type="ECO:0000256" key="6">
    <source>
        <dbReference type="SAM" id="MobiDB-lite"/>
    </source>
</evidence>
<comment type="caution">
    <text evidence="9">The sequence shown here is derived from an EMBL/GenBank/DDBJ whole genome shotgun (WGS) entry which is preliminary data.</text>
</comment>
<evidence type="ECO:0000256" key="4">
    <source>
        <dbReference type="ARBA" id="ARBA00022989"/>
    </source>
</evidence>
<feature type="transmembrane region" description="Helical" evidence="7">
    <location>
        <begin position="101"/>
        <end position="121"/>
    </location>
</feature>
<feature type="compositionally biased region" description="Pro residues" evidence="6">
    <location>
        <begin position="18"/>
        <end position="27"/>
    </location>
</feature>
<evidence type="ECO:0000256" key="3">
    <source>
        <dbReference type="ARBA" id="ARBA00022692"/>
    </source>
</evidence>
<keyword evidence="10" id="KW-1185">Reference proteome</keyword>
<dbReference type="EMBL" id="JAFMPK010000046">
    <property type="protein sequence ID" value="MBO0609938.1"/>
    <property type="molecule type" value="Genomic_DNA"/>
</dbReference>
<dbReference type="InterPro" id="IPR011701">
    <property type="entry name" value="MFS"/>
</dbReference>
<feature type="transmembrane region" description="Helical" evidence="7">
    <location>
        <begin position="317"/>
        <end position="338"/>
    </location>
</feature>
<evidence type="ECO:0000256" key="1">
    <source>
        <dbReference type="ARBA" id="ARBA00004651"/>
    </source>
</evidence>
<dbReference type="SUPFAM" id="SSF103473">
    <property type="entry name" value="MFS general substrate transporter"/>
    <property type="match status" value="1"/>
</dbReference>
<feature type="domain" description="Major facilitator superfamily (MFS) profile" evidence="8">
    <location>
        <begin position="36"/>
        <end position="404"/>
    </location>
</feature>
<feature type="transmembrane region" description="Helical" evidence="7">
    <location>
        <begin position="127"/>
        <end position="146"/>
    </location>
</feature>
<dbReference type="InterPro" id="IPR020846">
    <property type="entry name" value="MFS_dom"/>
</dbReference>
<reference evidence="9 10" key="1">
    <citation type="submission" date="2021-03" db="EMBL/GenBank/DDBJ databases">
        <authorList>
            <person name="Xin L."/>
        </authorList>
    </citation>
    <scope>NUCLEOTIDE SEQUENCE [LARGE SCALE GENOMIC DNA]</scope>
    <source>
        <strain evidence="9 10">XHU 5031</strain>
    </source>
</reference>
<feature type="transmembrane region" description="Helical" evidence="7">
    <location>
        <begin position="189"/>
        <end position="212"/>
    </location>
</feature>
<keyword evidence="3 7" id="KW-0812">Transmembrane</keyword>
<dbReference type="Pfam" id="PF07690">
    <property type="entry name" value="MFS_1"/>
    <property type="match status" value="1"/>
</dbReference>
<reference evidence="10" key="2">
    <citation type="submission" date="2023-07" db="EMBL/GenBank/DDBJ databases">
        <title>Myceligenerans salitolerans sp. nov., a halotolerant actinomycete isolated from a salt lake in Xinjiang, China.</title>
        <authorList>
            <person name="Guan T."/>
        </authorList>
    </citation>
    <scope>NUCLEOTIDE SEQUENCE [LARGE SCALE GENOMIC DNA]</scope>
    <source>
        <strain evidence="10">XHU 5031</strain>
    </source>
</reference>
<feature type="transmembrane region" description="Helical" evidence="7">
    <location>
        <begin position="232"/>
        <end position="253"/>
    </location>
</feature>
<dbReference type="PROSITE" id="PS50850">
    <property type="entry name" value="MFS"/>
    <property type="match status" value="1"/>
</dbReference>
<evidence type="ECO:0000256" key="2">
    <source>
        <dbReference type="ARBA" id="ARBA00022475"/>
    </source>
</evidence>
<feature type="transmembrane region" description="Helical" evidence="7">
    <location>
        <begin position="34"/>
        <end position="53"/>
    </location>
</feature>
<dbReference type="Gene3D" id="1.20.1250.20">
    <property type="entry name" value="MFS general substrate transporter like domains"/>
    <property type="match status" value="1"/>
</dbReference>
<feature type="region of interest" description="Disordered" evidence="6">
    <location>
        <begin position="1"/>
        <end position="28"/>
    </location>
</feature>
<feature type="transmembrane region" description="Helical" evidence="7">
    <location>
        <begin position="378"/>
        <end position="399"/>
    </location>
</feature>
<dbReference type="PANTHER" id="PTHR43124:SF5">
    <property type="entry name" value="PURINE RIBONUCLEOSIDE EFFLUX PUMP NEPI"/>
    <property type="match status" value="1"/>
</dbReference>
<feature type="transmembrane region" description="Helical" evidence="7">
    <location>
        <begin position="293"/>
        <end position="311"/>
    </location>
</feature>
<dbReference type="InterPro" id="IPR050189">
    <property type="entry name" value="MFS_Efflux_Transporters"/>
</dbReference>
<keyword evidence="2" id="KW-1003">Cell membrane</keyword>
<evidence type="ECO:0000256" key="7">
    <source>
        <dbReference type="SAM" id="Phobius"/>
    </source>
</evidence>
<comment type="subcellular location">
    <subcellularLocation>
        <location evidence="1">Cell membrane</location>
        <topology evidence="1">Multi-pass membrane protein</topology>
    </subcellularLocation>
</comment>
<feature type="compositionally biased region" description="Low complexity" evidence="6">
    <location>
        <begin position="1"/>
        <end position="17"/>
    </location>
</feature>
<organism evidence="9 10">
    <name type="scientific">Myceligenerans salitolerans</name>
    <dbReference type="NCBI Taxonomy" id="1230528"/>
    <lineage>
        <taxon>Bacteria</taxon>
        <taxon>Bacillati</taxon>
        <taxon>Actinomycetota</taxon>
        <taxon>Actinomycetes</taxon>
        <taxon>Micrococcales</taxon>
        <taxon>Promicromonosporaceae</taxon>
        <taxon>Myceligenerans</taxon>
    </lineage>
</organism>
<gene>
    <name evidence="9" type="ORF">J0911_12975</name>
</gene>
<evidence type="ECO:0000313" key="10">
    <source>
        <dbReference type="Proteomes" id="UP000664617"/>
    </source>
</evidence>
<keyword evidence="4 7" id="KW-1133">Transmembrane helix</keyword>
<sequence length="404" mass="39759">MPTQSTTSTGASARTAPPGAPAAPRPITPAGTNWTPLVALSSGIAILVASEFLPAGVLPALAADIGVSEGTAGLAVAATAIAGALTAPSIAVVLPRTDRRTVLLGLLAAAAVSNLAVAVAPSFAVLLAGRLLLGAAIAGYWSFAFGAGTHAVPGKERVVSAAISFGVSIATVLGVPLGSLVGDAVGWRAAFGGAAVLCGLSALALATAMPSVPAHPAAGLRMLREALRNRRLMAGIACVVLVAFGNFAAYPFIRVAIERVAPGTATWMLLAWGAGAVAGTVVAGMLARRLRPLAAAAPIALGGALVLTAIAGSVPVLAVAVVLWGFAFNMVPVVTQLWGARVEPARAESAMALTVTAFQVAITVGAALGGALLDGYGVRPLLVVGAGAAVAAGLGWAFLRIPRA</sequence>
<dbReference type="PANTHER" id="PTHR43124">
    <property type="entry name" value="PURINE EFFLUX PUMP PBUE"/>
    <property type="match status" value="1"/>
</dbReference>
<feature type="transmembrane region" description="Helical" evidence="7">
    <location>
        <begin position="350"/>
        <end position="372"/>
    </location>
</feature>
<dbReference type="RefSeq" id="WP_207275887.1">
    <property type="nucleotide sequence ID" value="NZ_JAFMPK010000046.1"/>
</dbReference>
<dbReference type="InterPro" id="IPR036259">
    <property type="entry name" value="MFS_trans_sf"/>
</dbReference>
<name>A0ABS3IAF1_9MICO</name>